<dbReference type="PANTHER" id="PTHR43647">
    <property type="entry name" value="DEHYDROGENASE"/>
    <property type="match status" value="1"/>
</dbReference>
<dbReference type="InterPro" id="IPR036291">
    <property type="entry name" value="NAD(P)-bd_dom_sf"/>
</dbReference>
<dbReference type="Gene3D" id="3.40.50.720">
    <property type="entry name" value="NAD(P)-binding Rossmann-like Domain"/>
    <property type="match status" value="1"/>
</dbReference>
<dbReference type="PANTHER" id="PTHR43647:SF4">
    <property type="entry name" value="KETOREDUCTASE (KR) DOMAIN-CONTAINING PROTEIN"/>
    <property type="match status" value="1"/>
</dbReference>
<dbReference type="GO" id="GO:0005789">
    <property type="term" value="C:endoplasmic reticulum membrane"/>
    <property type="evidence" value="ECO:0007669"/>
    <property type="project" value="TreeGrafter"/>
</dbReference>
<sequence length="332" mass="36472">MAGTIIFTGANGSLGLYAVEHLLTKYPEHTALLTVRNATDADPNTGKLRDLIARFPNTKATIYQVDLSRLSDVHDFATVVAEQVESNKLPRIIGIVCNAFYWNLVGGPDMTVDGFEKSFAVSHVAHVALVLRLIGLFSPDGGRVTLLSSDAHYPGKNPTERIPPVIPEDLDLLPKPSATKGDTFGLGYQRYANSKLALTTWMYALNSHLEKDSNLRNVTAIALHPGALVDSRSLRTNAPGYLRIAQTLVLRPFLPILRLQNPTYRKARDAGVDTMELALGKIHPGERGYFVCRDPDESAPQSRDDEVQEKLWAKSAEWAGITEDKTALKLNS</sequence>
<protein>
    <submittedName>
        <fullName evidence="1">Putative short-chain dehydrogenase protein</fullName>
    </submittedName>
</protein>
<organism evidence="1 2">
    <name type="scientific">Eutypa lata (strain UCR-EL1)</name>
    <name type="common">Grapevine dieback disease fungus</name>
    <name type="synonym">Eutypa armeniacae</name>
    <dbReference type="NCBI Taxonomy" id="1287681"/>
    <lineage>
        <taxon>Eukaryota</taxon>
        <taxon>Fungi</taxon>
        <taxon>Dikarya</taxon>
        <taxon>Ascomycota</taxon>
        <taxon>Pezizomycotina</taxon>
        <taxon>Sordariomycetes</taxon>
        <taxon>Xylariomycetidae</taxon>
        <taxon>Xylariales</taxon>
        <taxon>Diatrypaceae</taxon>
        <taxon>Eutypa</taxon>
    </lineage>
</organism>
<dbReference type="EMBL" id="KB706127">
    <property type="protein sequence ID" value="EMR69146.1"/>
    <property type="molecule type" value="Genomic_DNA"/>
</dbReference>
<dbReference type="eggNOG" id="KOG1208">
    <property type="taxonomic scope" value="Eukaryota"/>
</dbReference>
<dbReference type="GO" id="GO:0005741">
    <property type="term" value="C:mitochondrial outer membrane"/>
    <property type="evidence" value="ECO:0007669"/>
    <property type="project" value="TreeGrafter"/>
</dbReference>
<evidence type="ECO:0000313" key="2">
    <source>
        <dbReference type="Proteomes" id="UP000012174"/>
    </source>
</evidence>
<keyword evidence="2" id="KW-1185">Reference proteome</keyword>
<dbReference type="HOGENOM" id="CLU_010194_44_3_1"/>
<dbReference type="KEGG" id="ela:UCREL1_3812"/>
<name>M7TGU5_EUTLA</name>
<proteinExistence type="predicted"/>
<dbReference type="AlphaFoldDB" id="M7TGU5"/>
<dbReference type="InterPro" id="IPR051593">
    <property type="entry name" value="Ergosterol_Biosynth_ERG27"/>
</dbReference>
<dbReference type="OrthoDB" id="191139at2759"/>
<reference evidence="2" key="1">
    <citation type="journal article" date="2013" name="Genome Announc.">
        <title>Draft genome sequence of the grapevine dieback fungus Eutypa lata UCR-EL1.</title>
        <authorList>
            <person name="Blanco-Ulate B."/>
            <person name="Rolshausen P.E."/>
            <person name="Cantu D."/>
        </authorList>
    </citation>
    <scope>NUCLEOTIDE SEQUENCE [LARGE SCALE GENOMIC DNA]</scope>
    <source>
        <strain evidence="2">UCR-EL1</strain>
    </source>
</reference>
<dbReference type="GO" id="GO:0000253">
    <property type="term" value="F:3-beta-hydroxysteroid 3-dehydrogenase (NADP+) activity"/>
    <property type="evidence" value="ECO:0007669"/>
    <property type="project" value="TreeGrafter"/>
</dbReference>
<evidence type="ECO:0000313" key="1">
    <source>
        <dbReference type="EMBL" id="EMR69146.1"/>
    </source>
</evidence>
<dbReference type="GO" id="GO:0005811">
    <property type="term" value="C:lipid droplet"/>
    <property type="evidence" value="ECO:0007669"/>
    <property type="project" value="TreeGrafter"/>
</dbReference>
<accession>M7TGU5</accession>
<gene>
    <name evidence="1" type="ORF">UCREL1_3812</name>
</gene>
<dbReference type="Proteomes" id="UP000012174">
    <property type="component" value="Unassembled WGS sequence"/>
</dbReference>
<dbReference type="OMA" id="KGMGSPD"/>
<dbReference type="SUPFAM" id="SSF51735">
    <property type="entry name" value="NAD(P)-binding Rossmann-fold domains"/>
    <property type="match status" value="1"/>
</dbReference>